<dbReference type="HOGENOM" id="CLU_998048_0_0_1"/>
<dbReference type="GeneID" id="7051448"/>
<feature type="region of interest" description="Disordered" evidence="9">
    <location>
        <begin position="16"/>
        <end position="218"/>
    </location>
</feature>
<feature type="compositionally biased region" description="Basic and acidic residues" evidence="9">
    <location>
        <begin position="155"/>
        <end position="164"/>
    </location>
</feature>
<keyword evidence="7" id="KW-0496">Mitochondrion</keyword>
<evidence type="ECO:0000259" key="10">
    <source>
        <dbReference type="Pfam" id="PF02320"/>
    </source>
</evidence>
<keyword evidence="4" id="KW-0679">Respiratory chain</keyword>
<evidence type="ECO:0000256" key="2">
    <source>
        <dbReference type="ARBA" id="ARBA00006498"/>
    </source>
</evidence>
<feature type="compositionally biased region" description="Basic and acidic residues" evidence="9">
    <location>
        <begin position="86"/>
        <end position="100"/>
    </location>
</feature>
<dbReference type="eggNOG" id="KOG4763">
    <property type="taxonomic scope" value="Eukaryota"/>
</dbReference>
<dbReference type="InterPro" id="IPR036811">
    <property type="entry name" value="Ubol_cytC_Rdtase_hinge_dom_sf"/>
</dbReference>
<evidence type="ECO:0000256" key="6">
    <source>
        <dbReference type="ARBA" id="ARBA00022982"/>
    </source>
</evidence>
<dbReference type="AlphaFoldDB" id="B6JY31"/>
<dbReference type="OMA" id="CARNCAM"/>
<reference evidence="11 13" key="1">
    <citation type="journal article" date="2011" name="Science">
        <title>Comparative functional genomics of the fission yeasts.</title>
        <authorList>
            <person name="Rhind N."/>
            <person name="Chen Z."/>
            <person name="Yassour M."/>
            <person name="Thompson D.A."/>
            <person name="Haas B.J."/>
            <person name="Habib N."/>
            <person name="Wapinski I."/>
            <person name="Roy S."/>
            <person name="Lin M.F."/>
            <person name="Heiman D.I."/>
            <person name="Young S.K."/>
            <person name="Furuya K."/>
            <person name="Guo Y."/>
            <person name="Pidoux A."/>
            <person name="Chen H.M."/>
            <person name="Robbertse B."/>
            <person name="Goldberg J.M."/>
            <person name="Aoki K."/>
            <person name="Bayne E.H."/>
            <person name="Berlin A.M."/>
            <person name="Desjardins C.A."/>
            <person name="Dobbs E."/>
            <person name="Dukaj L."/>
            <person name="Fan L."/>
            <person name="FitzGerald M.G."/>
            <person name="French C."/>
            <person name="Gujja S."/>
            <person name="Hansen K."/>
            <person name="Keifenheim D."/>
            <person name="Levin J.Z."/>
            <person name="Mosher R.A."/>
            <person name="Mueller C.A."/>
            <person name="Pfiffner J."/>
            <person name="Priest M."/>
            <person name="Russ C."/>
            <person name="Smialowska A."/>
            <person name="Swoboda P."/>
            <person name="Sykes S.M."/>
            <person name="Vaughn M."/>
            <person name="Vengrova S."/>
            <person name="Yoder R."/>
            <person name="Zeng Q."/>
            <person name="Allshire R."/>
            <person name="Baulcombe D."/>
            <person name="Birren B.W."/>
            <person name="Brown W."/>
            <person name="Ekwall K."/>
            <person name="Kellis M."/>
            <person name="Leatherwood J."/>
            <person name="Levin H."/>
            <person name="Margalit H."/>
            <person name="Martienssen R."/>
            <person name="Nieduszynski C.A."/>
            <person name="Spatafora J.W."/>
            <person name="Friedman N."/>
            <person name="Dalgaard J.Z."/>
            <person name="Baumann P."/>
            <person name="Niki H."/>
            <person name="Regev A."/>
            <person name="Nusbaum C."/>
        </authorList>
    </citation>
    <scope>NUCLEOTIDE SEQUENCE [LARGE SCALE GENOMIC DNA]</scope>
    <source>
        <strain evidence="13">yFS275 / FY16936</strain>
    </source>
</reference>
<feature type="domain" description="Ubiquinol-cytochrome C reductase hinge" evidence="10">
    <location>
        <begin position="213"/>
        <end position="279"/>
    </location>
</feature>
<dbReference type="Gene3D" id="1.10.287.20">
    <property type="entry name" value="Ubiquinol-cytochrome C reductase hinge domain"/>
    <property type="match status" value="1"/>
</dbReference>
<evidence type="ECO:0000313" key="13">
    <source>
        <dbReference type="Proteomes" id="UP000001744"/>
    </source>
</evidence>
<protein>
    <submittedName>
        <fullName evidence="11">Ubiquinol-cytochrome-c reductase complex subunit 8</fullName>
    </submittedName>
</protein>
<evidence type="ECO:0000256" key="9">
    <source>
        <dbReference type="SAM" id="MobiDB-lite"/>
    </source>
</evidence>
<comment type="subcellular location">
    <subcellularLocation>
        <location evidence="1">Mitochondrion inner membrane</location>
    </subcellularLocation>
</comment>
<evidence type="ECO:0000256" key="8">
    <source>
        <dbReference type="ARBA" id="ARBA00023136"/>
    </source>
</evidence>
<keyword evidence="5" id="KW-0999">Mitochondrion inner membrane</keyword>
<accession>B6JY31</accession>
<evidence type="ECO:0000313" key="11">
    <source>
        <dbReference type="EMBL" id="EEB06449.1"/>
    </source>
</evidence>
<dbReference type="SUPFAM" id="SSF81531">
    <property type="entry name" value="Non-heme 11 kDa protein of cytochrome bc1 complex (Ubiquinol-cytochrome c reductase)"/>
    <property type="match status" value="1"/>
</dbReference>
<evidence type="ECO:0000256" key="4">
    <source>
        <dbReference type="ARBA" id="ARBA00022660"/>
    </source>
</evidence>
<evidence type="ECO:0000256" key="5">
    <source>
        <dbReference type="ARBA" id="ARBA00022792"/>
    </source>
</evidence>
<comment type="similarity">
    <text evidence="2">Belongs to the UQCRH/QCR6 family.</text>
</comment>
<dbReference type="STRING" id="402676.B6JY31"/>
<sequence>MAAWTRWIRNSLFPIVSCDADDQEDTEKLPDEAVNVPSKKASETQLDDEGHGGTGSKESQRMALSKQGHNPPENAKDLSTKLGSNKQEDTQKESSEERNEAATTEATEEAPKEESADEQQEPPEEEPAAEEEDEAQQHTETAADGPATGETAETQADKETSKEEQPEEEPTEESEEQEGSEEDGEEEKEEEGSGENEEGTEEEEEEEEPELVDPLEHFTEVCMNSPQCVHEKEVFDECVARVTKKEEEGDTSENCIEEFFHLYKCARNCAMPKAFAELK</sequence>
<evidence type="ECO:0000313" key="12">
    <source>
        <dbReference type="JaponicusDB" id="SJAG_01490"/>
    </source>
</evidence>
<dbReference type="GO" id="GO:0005743">
    <property type="term" value="C:mitochondrial inner membrane"/>
    <property type="evidence" value="ECO:0007669"/>
    <property type="project" value="UniProtKB-SubCell"/>
</dbReference>
<feature type="compositionally biased region" description="Acidic residues" evidence="9">
    <location>
        <begin position="115"/>
        <end position="134"/>
    </location>
</feature>
<keyword evidence="6" id="KW-0249">Electron transport</keyword>
<dbReference type="Proteomes" id="UP000001744">
    <property type="component" value="Unassembled WGS sequence"/>
</dbReference>
<dbReference type="OrthoDB" id="405848at2759"/>
<proteinExistence type="inferred from homology"/>
<keyword evidence="8" id="KW-0472">Membrane</keyword>
<organism evidence="11 13">
    <name type="scientific">Schizosaccharomyces japonicus (strain yFS275 / FY16936)</name>
    <name type="common">Fission yeast</name>
    <dbReference type="NCBI Taxonomy" id="402676"/>
    <lineage>
        <taxon>Eukaryota</taxon>
        <taxon>Fungi</taxon>
        <taxon>Dikarya</taxon>
        <taxon>Ascomycota</taxon>
        <taxon>Taphrinomycotina</taxon>
        <taxon>Schizosaccharomycetes</taxon>
        <taxon>Schizosaccharomycetales</taxon>
        <taxon>Schizosaccharomycetaceae</taxon>
        <taxon>Schizosaccharomyces</taxon>
    </lineage>
</organism>
<gene>
    <name evidence="12" type="primary">qcr6</name>
    <name evidence="11" type="ORF">SJAG_01490</name>
</gene>
<evidence type="ECO:0000256" key="1">
    <source>
        <dbReference type="ARBA" id="ARBA00004273"/>
    </source>
</evidence>
<dbReference type="Pfam" id="PF02320">
    <property type="entry name" value="UCR_hinge"/>
    <property type="match status" value="1"/>
</dbReference>
<dbReference type="RefSeq" id="XP_002172742.1">
    <property type="nucleotide sequence ID" value="XM_002172706.2"/>
</dbReference>
<feature type="compositionally biased region" description="Acidic residues" evidence="9">
    <location>
        <begin position="165"/>
        <end position="213"/>
    </location>
</feature>
<dbReference type="InterPro" id="IPR023184">
    <property type="entry name" value="Ubol_cytC_Rdtase_hinge_dom"/>
</dbReference>
<keyword evidence="13" id="KW-1185">Reference proteome</keyword>
<dbReference type="EMBL" id="KE651168">
    <property type="protein sequence ID" value="EEB06449.1"/>
    <property type="molecule type" value="Genomic_DNA"/>
</dbReference>
<evidence type="ECO:0000256" key="3">
    <source>
        <dbReference type="ARBA" id="ARBA00022448"/>
    </source>
</evidence>
<keyword evidence="3" id="KW-0813">Transport</keyword>
<evidence type="ECO:0000256" key="7">
    <source>
        <dbReference type="ARBA" id="ARBA00023128"/>
    </source>
</evidence>
<dbReference type="VEuPathDB" id="FungiDB:SJAG_01490"/>
<dbReference type="JaponicusDB" id="SJAG_01490">
    <property type="gene designation" value="qcr6"/>
</dbReference>
<name>B6JY31_SCHJY</name>